<protein>
    <recommendedName>
        <fullName evidence="6">Endonuclease</fullName>
    </recommendedName>
</protein>
<dbReference type="InterPro" id="IPR041588">
    <property type="entry name" value="Integrase_H2C2"/>
</dbReference>
<dbReference type="InterPro" id="IPR043128">
    <property type="entry name" value="Rev_trsase/Diguanyl_cyclase"/>
</dbReference>
<dbReference type="Pfam" id="PF17921">
    <property type="entry name" value="Integrase_H2C2"/>
    <property type="match status" value="1"/>
</dbReference>
<dbReference type="InterPro" id="IPR012337">
    <property type="entry name" value="RNaseH-like_sf"/>
</dbReference>
<gene>
    <name evidence="4" type="ORF">V1264_021190</name>
</gene>
<dbReference type="InterPro" id="IPR050951">
    <property type="entry name" value="Retrovirus_Pol_polyprotein"/>
</dbReference>
<dbReference type="SUPFAM" id="SSF53098">
    <property type="entry name" value="Ribonuclease H-like"/>
    <property type="match status" value="1"/>
</dbReference>
<dbReference type="FunFam" id="1.10.340.70:FF:000003">
    <property type="entry name" value="Protein CBG25708"/>
    <property type="match status" value="1"/>
</dbReference>
<evidence type="ECO:0000313" key="5">
    <source>
        <dbReference type="Proteomes" id="UP001374579"/>
    </source>
</evidence>
<dbReference type="Pfam" id="PF00665">
    <property type="entry name" value="rve"/>
    <property type="match status" value="1"/>
</dbReference>
<dbReference type="InterPro" id="IPR001584">
    <property type="entry name" value="Integrase_cat-core"/>
</dbReference>
<evidence type="ECO:0000259" key="2">
    <source>
        <dbReference type="PROSITE" id="PS50878"/>
    </source>
</evidence>
<evidence type="ECO:0000313" key="4">
    <source>
        <dbReference type="EMBL" id="KAK7103061.1"/>
    </source>
</evidence>
<dbReference type="CDD" id="cd09274">
    <property type="entry name" value="RNase_HI_RT_Ty3"/>
    <property type="match status" value="1"/>
</dbReference>
<dbReference type="FunFam" id="3.30.70.270:FF:000026">
    <property type="entry name" value="Transposon Ty3-G Gag-Pol polyprotein"/>
    <property type="match status" value="1"/>
</dbReference>
<feature type="compositionally biased region" description="Basic residues" evidence="1">
    <location>
        <begin position="1153"/>
        <end position="1168"/>
    </location>
</feature>
<feature type="compositionally biased region" description="Basic and acidic residues" evidence="1">
    <location>
        <begin position="205"/>
        <end position="216"/>
    </location>
</feature>
<dbReference type="Proteomes" id="UP001374579">
    <property type="component" value="Unassembled WGS sequence"/>
</dbReference>
<comment type="caution">
    <text evidence="4">The sequence shown here is derived from an EMBL/GenBank/DDBJ whole genome shotgun (WGS) entry which is preliminary data.</text>
</comment>
<dbReference type="CDD" id="cd01647">
    <property type="entry name" value="RT_LTR"/>
    <property type="match status" value="1"/>
</dbReference>
<dbReference type="Gene3D" id="3.30.420.10">
    <property type="entry name" value="Ribonuclease H-like superfamily/Ribonuclease H"/>
    <property type="match status" value="1"/>
</dbReference>
<reference evidence="4 5" key="1">
    <citation type="submission" date="2024-02" db="EMBL/GenBank/DDBJ databases">
        <title>Chromosome-scale genome assembly of the rough periwinkle Littorina saxatilis.</title>
        <authorList>
            <person name="De Jode A."/>
            <person name="Faria R."/>
            <person name="Formenti G."/>
            <person name="Sims Y."/>
            <person name="Smith T.P."/>
            <person name="Tracey A."/>
            <person name="Wood J.M.D."/>
            <person name="Zagrodzka Z.B."/>
            <person name="Johannesson K."/>
            <person name="Butlin R.K."/>
            <person name="Leder E.H."/>
        </authorList>
    </citation>
    <scope>NUCLEOTIDE SEQUENCE [LARGE SCALE GENOMIC DNA]</scope>
    <source>
        <strain evidence="4">Snail1</strain>
        <tissue evidence="4">Muscle</tissue>
    </source>
</reference>
<dbReference type="SUPFAM" id="SSF56672">
    <property type="entry name" value="DNA/RNA polymerases"/>
    <property type="match status" value="1"/>
</dbReference>
<dbReference type="InterPro" id="IPR000477">
    <property type="entry name" value="RT_dom"/>
</dbReference>
<evidence type="ECO:0008006" key="6">
    <source>
        <dbReference type="Google" id="ProtNLM"/>
    </source>
</evidence>
<feature type="domain" description="Reverse transcriptase" evidence="2">
    <location>
        <begin position="444"/>
        <end position="628"/>
    </location>
</feature>
<dbReference type="EMBL" id="JBAMIC010000010">
    <property type="protein sequence ID" value="KAK7103061.1"/>
    <property type="molecule type" value="Genomic_DNA"/>
</dbReference>
<feature type="region of interest" description="Disordered" evidence="1">
    <location>
        <begin position="181"/>
        <end position="216"/>
    </location>
</feature>
<feature type="domain" description="Integrase catalytic" evidence="3">
    <location>
        <begin position="989"/>
        <end position="1156"/>
    </location>
</feature>
<dbReference type="GO" id="GO:0015074">
    <property type="term" value="P:DNA integration"/>
    <property type="evidence" value="ECO:0007669"/>
    <property type="project" value="InterPro"/>
</dbReference>
<name>A0AAN9BBP4_9CAEN</name>
<dbReference type="Gene3D" id="3.30.70.270">
    <property type="match status" value="2"/>
</dbReference>
<proteinExistence type="predicted"/>
<dbReference type="InterPro" id="IPR043502">
    <property type="entry name" value="DNA/RNA_pol_sf"/>
</dbReference>
<dbReference type="InterPro" id="IPR036397">
    <property type="entry name" value="RNaseH_sf"/>
</dbReference>
<dbReference type="PROSITE" id="PS50878">
    <property type="entry name" value="RT_POL"/>
    <property type="match status" value="1"/>
</dbReference>
<dbReference type="InterPro" id="IPR041577">
    <property type="entry name" value="RT_RNaseH_2"/>
</dbReference>
<dbReference type="FunFam" id="3.30.420.10:FF:000063">
    <property type="entry name" value="Retrovirus-related Pol polyprotein from transposon 297-like Protein"/>
    <property type="match status" value="1"/>
</dbReference>
<dbReference type="PROSITE" id="PS50994">
    <property type="entry name" value="INTEGRASE"/>
    <property type="match status" value="1"/>
</dbReference>
<dbReference type="Pfam" id="PF17919">
    <property type="entry name" value="RT_RNaseH_2"/>
    <property type="match status" value="1"/>
</dbReference>
<sequence>MAEAVSPFRQPPSLDLSDDNLAESFRTWRRQMDFYMRASGASEKPKKTQTAIILHCAGPQVQEVFEHFVFDENDDKEDPIKVLGKLHEFCSPQTSEVIETHRFWNVSYRAPFDAFLTDLRTRAKLCNFGAMRDRMIRDKIVFSVTGKVQELLLRERQLDLQKAVDICRVFELTAKQTKEMSEASAHVDKVTKDKDNLPNELNTDSQRKRGGDDRDSRAFVQDCNFCGRSHERKKTSCPAWGKVCSKCSRRNHFSIKCRSVNAIEANRSTETVNEERDQQYLAAVTSKNKQRVTALMRINDCEVRFQLDSAADVNTICARYVKKTQVSPVKHSLTMWNGTVVQPLGEAVLDIVNPKTGVSASVRFTVVENSFSCLLGVSTIQELGLITVNRGAFIASVTADTLGDLGEASLRVDPQAKPKVLPCRRIPLALQEEVHQQINKLVERGVLLRVEEPTAWVSQMAVTRKDSDGSLRICIDPQPLNAALMTEHFKLPTLDDVLPSLQNAKVFTRLDVKEAFWHVRLDEPSSLLTTMITPFGRYRWSRLPFGLSVSSEIFQKRLTEALDGLDGVVCVADDIVVVGRGGDKSEAGKDHDKNLNDLQKRCAERHIKLNDKKAEVRKDEITFMGHRISSTGIQPDPAKVSAILNMPPPTDVHGVRRLCGMVQYLSRFMPDLASDLGPIRALTKKDCQWAWTQECDQAFETVKKKMTNTPVLAFFDPEKELVIQVDSSKDGLGAAILQDGRPLEYASRALSPAEKNWAQIEKETLSLVFGLERFDQYTFGRKVRVQNDHKPLAAILRKPLSQASRRIQALMMRLHRYDIAFNYVPGSQLFIADTLSRAYLPDPGTDVRVFAINSLMDMPDRTREEVREATQNDPDLQTLLHVIRNGWPERKEDVPEPIRLYFDIRDTLGEQRGILLKGERVLIPRAMRGEMKRRLHAAHLGYDSMLRRARELLYWPAMAKDIKDVADHCEPCQQMKPENQKETLTQHSDGNAPWMKIGIDLFDLDGRQYLVTVDYFTSFIEVDQLKGTTASDVIVKLRVLFARYGIPAELISDGGPQFTAAEFQSFASRWGITHTMSSPLYPKANGKAEAAVKTIKHMMMKCLQDNTNVYDALLELRNTPQQDTELSPTQLMFGRLTRSRLPAATNKPVSKTQTRKARQKRQRRRRSVKQSYDRAAKDLTPLSNGQPIYYKHREGQRWQKGTVQREHSNRSYIVEGRNGATYRRNRAHIRPTKIKPEPIPEMQQNDEGHQVVAVPDNTETALQPTQDLRPVDVPTEVSTIPVRPQRARKKPSWMIDYDTT</sequence>
<evidence type="ECO:0000259" key="3">
    <source>
        <dbReference type="PROSITE" id="PS50994"/>
    </source>
</evidence>
<feature type="compositionally biased region" description="Basic and acidic residues" evidence="1">
    <location>
        <begin position="181"/>
        <end position="197"/>
    </location>
</feature>
<organism evidence="4 5">
    <name type="scientific">Littorina saxatilis</name>
    <dbReference type="NCBI Taxonomy" id="31220"/>
    <lineage>
        <taxon>Eukaryota</taxon>
        <taxon>Metazoa</taxon>
        <taxon>Spiralia</taxon>
        <taxon>Lophotrochozoa</taxon>
        <taxon>Mollusca</taxon>
        <taxon>Gastropoda</taxon>
        <taxon>Caenogastropoda</taxon>
        <taxon>Littorinimorpha</taxon>
        <taxon>Littorinoidea</taxon>
        <taxon>Littorinidae</taxon>
        <taxon>Littorina</taxon>
    </lineage>
</organism>
<dbReference type="GO" id="GO:0003676">
    <property type="term" value="F:nucleic acid binding"/>
    <property type="evidence" value="ECO:0007669"/>
    <property type="project" value="InterPro"/>
</dbReference>
<dbReference type="Gene3D" id="1.10.340.70">
    <property type="match status" value="1"/>
</dbReference>
<dbReference type="InterPro" id="IPR021109">
    <property type="entry name" value="Peptidase_aspartic_dom_sf"/>
</dbReference>
<feature type="region of interest" description="Disordered" evidence="1">
    <location>
        <begin position="1138"/>
        <end position="1187"/>
    </location>
</feature>
<accession>A0AAN9BBP4</accession>
<dbReference type="PANTHER" id="PTHR37984">
    <property type="entry name" value="PROTEIN CBG26694"/>
    <property type="match status" value="1"/>
</dbReference>
<keyword evidence="5" id="KW-1185">Reference proteome</keyword>
<dbReference type="SUPFAM" id="SSF50630">
    <property type="entry name" value="Acid proteases"/>
    <property type="match status" value="1"/>
</dbReference>
<dbReference type="Gene3D" id="3.10.10.10">
    <property type="entry name" value="HIV Type 1 Reverse Transcriptase, subunit A, domain 1"/>
    <property type="match status" value="1"/>
</dbReference>
<dbReference type="Pfam" id="PF00078">
    <property type="entry name" value="RVT_1"/>
    <property type="match status" value="1"/>
</dbReference>
<evidence type="ECO:0000256" key="1">
    <source>
        <dbReference type="SAM" id="MobiDB-lite"/>
    </source>
</evidence>
<dbReference type="PANTHER" id="PTHR37984:SF8">
    <property type="entry name" value="CCHC-TYPE DOMAIN-CONTAINING PROTEIN"/>
    <property type="match status" value="1"/>
</dbReference>